<keyword evidence="4" id="KW-0238">DNA-binding</keyword>
<dbReference type="AlphaFoldDB" id="A0A926RTF9"/>
<dbReference type="Gene3D" id="1.10.1740.10">
    <property type="match status" value="1"/>
</dbReference>
<dbReference type="InterPro" id="IPR039425">
    <property type="entry name" value="RNA_pol_sigma-70-like"/>
</dbReference>
<dbReference type="Pfam" id="PF08281">
    <property type="entry name" value="Sigma70_r4_2"/>
    <property type="match status" value="1"/>
</dbReference>
<keyword evidence="3" id="KW-0731">Sigma factor</keyword>
<dbReference type="GO" id="GO:0006352">
    <property type="term" value="P:DNA-templated transcription initiation"/>
    <property type="evidence" value="ECO:0007669"/>
    <property type="project" value="InterPro"/>
</dbReference>
<comment type="similarity">
    <text evidence="1">Belongs to the sigma-70 factor family. ECF subfamily.</text>
</comment>
<keyword evidence="5" id="KW-0804">Transcription</keyword>
<proteinExistence type="inferred from homology"/>
<protein>
    <submittedName>
        <fullName evidence="8">RNA polymerase sigma factor</fullName>
    </submittedName>
</protein>
<dbReference type="Pfam" id="PF04542">
    <property type="entry name" value="Sigma70_r2"/>
    <property type="match status" value="1"/>
</dbReference>
<evidence type="ECO:0000256" key="1">
    <source>
        <dbReference type="ARBA" id="ARBA00010641"/>
    </source>
</evidence>
<dbReference type="InterPro" id="IPR014284">
    <property type="entry name" value="RNA_pol_sigma-70_dom"/>
</dbReference>
<dbReference type="GO" id="GO:0016987">
    <property type="term" value="F:sigma factor activity"/>
    <property type="evidence" value="ECO:0007669"/>
    <property type="project" value="UniProtKB-KW"/>
</dbReference>
<evidence type="ECO:0000259" key="6">
    <source>
        <dbReference type="Pfam" id="PF04542"/>
    </source>
</evidence>
<keyword evidence="9" id="KW-1185">Reference proteome</keyword>
<dbReference type="InterPro" id="IPR007627">
    <property type="entry name" value="RNA_pol_sigma70_r2"/>
</dbReference>
<dbReference type="NCBIfam" id="TIGR02937">
    <property type="entry name" value="sigma70-ECF"/>
    <property type="match status" value="1"/>
</dbReference>
<accession>A0A926RTF9</accession>
<evidence type="ECO:0000259" key="7">
    <source>
        <dbReference type="Pfam" id="PF08281"/>
    </source>
</evidence>
<organism evidence="8 9">
    <name type="scientific">Polycladospora coralii</name>
    <dbReference type="NCBI Taxonomy" id="2771432"/>
    <lineage>
        <taxon>Bacteria</taxon>
        <taxon>Bacillati</taxon>
        <taxon>Bacillota</taxon>
        <taxon>Bacilli</taxon>
        <taxon>Bacillales</taxon>
        <taxon>Thermoactinomycetaceae</taxon>
        <taxon>Polycladospora</taxon>
    </lineage>
</organism>
<gene>
    <name evidence="8" type="ORF">IC620_01915</name>
</gene>
<dbReference type="PANTHER" id="PTHR43133">
    <property type="entry name" value="RNA POLYMERASE ECF-TYPE SIGMA FACTO"/>
    <property type="match status" value="1"/>
</dbReference>
<evidence type="ECO:0000256" key="3">
    <source>
        <dbReference type="ARBA" id="ARBA00023082"/>
    </source>
</evidence>
<dbReference type="Gene3D" id="1.10.10.10">
    <property type="entry name" value="Winged helix-like DNA-binding domain superfamily/Winged helix DNA-binding domain"/>
    <property type="match status" value="1"/>
</dbReference>
<evidence type="ECO:0000256" key="5">
    <source>
        <dbReference type="ARBA" id="ARBA00023163"/>
    </source>
</evidence>
<comment type="caution">
    <text evidence="8">The sequence shown here is derived from an EMBL/GenBank/DDBJ whole genome shotgun (WGS) entry which is preliminary data.</text>
</comment>
<dbReference type="InterPro" id="IPR013325">
    <property type="entry name" value="RNA_pol_sigma_r2"/>
</dbReference>
<evidence type="ECO:0000313" key="8">
    <source>
        <dbReference type="EMBL" id="MBD1371114.1"/>
    </source>
</evidence>
<keyword evidence="2" id="KW-0805">Transcription regulation</keyword>
<dbReference type="Proteomes" id="UP000661691">
    <property type="component" value="Unassembled WGS sequence"/>
</dbReference>
<dbReference type="RefSeq" id="WP_191141372.1">
    <property type="nucleotide sequence ID" value="NZ_JACXAH010000002.1"/>
</dbReference>
<dbReference type="InterPro" id="IPR013324">
    <property type="entry name" value="RNA_pol_sigma_r3/r4-like"/>
</dbReference>
<dbReference type="PANTHER" id="PTHR43133:SF8">
    <property type="entry name" value="RNA POLYMERASE SIGMA FACTOR HI_1459-RELATED"/>
    <property type="match status" value="1"/>
</dbReference>
<evidence type="ECO:0000256" key="4">
    <source>
        <dbReference type="ARBA" id="ARBA00023125"/>
    </source>
</evidence>
<evidence type="ECO:0000256" key="2">
    <source>
        <dbReference type="ARBA" id="ARBA00023015"/>
    </source>
</evidence>
<dbReference type="InterPro" id="IPR013249">
    <property type="entry name" value="RNA_pol_sigma70_r4_t2"/>
</dbReference>
<dbReference type="SUPFAM" id="SSF88659">
    <property type="entry name" value="Sigma3 and sigma4 domains of RNA polymerase sigma factors"/>
    <property type="match status" value="1"/>
</dbReference>
<feature type="domain" description="RNA polymerase sigma-70 region 2" evidence="6">
    <location>
        <begin position="23"/>
        <end position="88"/>
    </location>
</feature>
<reference evidence="8" key="1">
    <citation type="submission" date="2020-09" db="EMBL/GenBank/DDBJ databases">
        <title>A novel bacterium of genus Hazenella, isolated from South China Sea.</title>
        <authorList>
            <person name="Huang H."/>
            <person name="Mo K."/>
            <person name="Hu Y."/>
        </authorList>
    </citation>
    <scope>NUCLEOTIDE SEQUENCE</scope>
    <source>
        <strain evidence="8">IB182357</strain>
    </source>
</reference>
<dbReference type="InterPro" id="IPR036388">
    <property type="entry name" value="WH-like_DNA-bd_sf"/>
</dbReference>
<dbReference type="SUPFAM" id="SSF88946">
    <property type="entry name" value="Sigma2 domain of RNA polymerase sigma factors"/>
    <property type="match status" value="1"/>
</dbReference>
<dbReference type="EMBL" id="JACXAH010000002">
    <property type="protein sequence ID" value="MBD1371114.1"/>
    <property type="molecule type" value="Genomic_DNA"/>
</dbReference>
<sequence>MNDLALISRAQAGEREAVIELLRELELPVYRTAFYLMKNEHDARDASQEALLKIYRYLPTFKGEASFLTWVQRIVSNVCMDMYRKQSKVVPIAEDGAQLDYKGSKEVESGGIAIDLKSAINALPDLQRQAIVLRYIHDYNYQMIAETMDLPLNTVKSHLFRARKKLQACLQDYQDEGGTSWTMKS</sequence>
<dbReference type="CDD" id="cd06171">
    <property type="entry name" value="Sigma70_r4"/>
    <property type="match status" value="1"/>
</dbReference>
<name>A0A926RTF9_9BACL</name>
<feature type="domain" description="RNA polymerase sigma factor 70 region 4 type 2" evidence="7">
    <location>
        <begin position="116"/>
        <end position="166"/>
    </location>
</feature>
<dbReference type="GO" id="GO:0003677">
    <property type="term" value="F:DNA binding"/>
    <property type="evidence" value="ECO:0007669"/>
    <property type="project" value="UniProtKB-KW"/>
</dbReference>
<evidence type="ECO:0000313" key="9">
    <source>
        <dbReference type="Proteomes" id="UP000661691"/>
    </source>
</evidence>